<evidence type="ECO:0000256" key="3">
    <source>
        <dbReference type="ARBA" id="ARBA00023163"/>
    </source>
</evidence>
<keyword evidence="1" id="KW-0805">Transcription regulation</keyword>
<dbReference type="PROSITE" id="PS01124">
    <property type="entry name" value="HTH_ARAC_FAMILY_2"/>
    <property type="match status" value="1"/>
</dbReference>
<dbReference type="GO" id="GO:0003700">
    <property type="term" value="F:DNA-binding transcription factor activity"/>
    <property type="evidence" value="ECO:0007669"/>
    <property type="project" value="InterPro"/>
</dbReference>
<dbReference type="GO" id="GO:0043565">
    <property type="term" value="F:sequence-specific DNA binding"/>
    <property type="evidence" value="ECO:0007669"/>
    <property type="project" value="InterPro"/>
</dbReference>
<name>A0A0B5QRV5_CLOBE</name>
<dbReference type="InterPro" id="IPR003313">
    <property type="entry name" value="AraC-bd"/>
</dbReference>
<dbReference type="STRING" id="1520.LF65_04258"/>
<reference evidence="6" key="1">
    <citation type="submission" date="2014-12" db="EMBL/GenBank/DDBJ databases">
        <title>Genome sequence of Clostridium beijerinckii strain 59B.</title>
        <authorList>
            <person name="Little G.T."/>
            <person name="Minton N.P."/>
        </authorList>
    </citation>
    <scope>NUCLEOTIDE SEQUENCE [LARGE SCALE GENOMIC DNA]</scope>
    <source>
        <strain evidence="6">59B</strain>
    </source>
</reference>
<dbReference type="SUPFAM" id="SSF46689">
    <property type="entry name" value="Homeodomain-like"/>
    <property type="match status" value="1"/>
</dbReference>
<keyword evidence="3" id="KW-0804">Transcription</keyword>
<dbReference type="PANTHER" id="PTHR43280:SF34">
    <property type="entry name" value="ARAC-FAMILY TRANSCRIPTIONAL REGULATOR"/>
    <property type="match status" value="1"/>
</dbReference>
<dbReference type="InterPro" id="IPR020449">
    <property type="entry name" value="Tscrpt_reg_AraC-type_HTH"/>
</dbReference>
<dbReference type="Gene3D" id="2.60.120.10">
    <property type="entry name" value="Jelly Rolls"/>
    <property type="match status" value="1"/>
</dbReference>
<dbReference type="OrthoDB" id="253601at2"/>
<keyword evidence="2" id="KW-0238">DNA-binding</keyword>
<organism evidence="5 6">
    <name type="scientific">Clostridium beijerinckii</name>
    <name type="common">Clostridium MP</name>
    <dbReference type="NCBI Taxonomy" id="1520"/>
    <lineage>
        <taxon>Bacteria</taxon>
        <taxon>Bacillati</taxon>
        <taxon>Bacillota</taxon>
        <taxon>Clostridia</taxon>
        <taxon>Eubacteriales</taxon>
        <taxon>Clostridiaceae</taxon>
        <taxon>Clostridium</taxon>
    </lineage>
</organism>
<dbReference type="InterPro" id="IPR009057">
    <property type="entry name" value="Homeodomain-like_sf"/>
</dbReference>
<dbReference type="Gene3D" id="1.10.10.60">
    <property type="entry name" value="Homeodomain-like"/>
    <property type="match status" value="1"/>
</dbReference>
<dbReference type="Pfam" id="PF02311">
    <property type="entry name" value="AraC_binding"/>
    <property type="match status" value="1"/>
</dbReference>
<evidence type="ECO:0000256" key="2">
    <source>
        <dbReference type="ARBA" id="ARBA00023125"/>
    </source>
</evidence>
<dbReference type="SUPFAM" id="SSF51182">
    <property type="entry name" value="RmlC-like cupins"/>
    <property type="match status" value="1"/>
</dbReference>
<dbReference type="PROSITE" id="PS00041">
    <property type="entry name" value="HTH_ARAC_FAMILY_1"/>
    <property type="match status" value="1"/>
</dbReference>
<sequence>MSSYIFETIEHEEKYPAKVFVTSIEHSSFHWHYDYELILVLKGSLIVNASPKITVLEAGDIVLLNSKAVHELQRTKEDNLCLFIQMNENLFKNTKDDNRSYYFYLNSKLNDKKPKNGYDAYVTNAAKIGLESQNDEIFNTYRVKSLVYMLIADLFEFTLYDIHQKAVDLKETENTELLMQVINFIQKNCTKDTVLDELYKFIGLCEKSVYRFLKANIGLSPKDLVLSSKIEASKYMLKFSNKSISFIANDCGFYSESTFYRAFKKEIGVTPAEYRKSGASLNADPNVQGYLRFDFKESINLLEKYCKGDM</sequence>
<dbReference type="Pfam" id="PF12833">
    <property type="entry name" value="HTH_18"/>
    <property type="match status" value="1"/>
</dbReference>
<dbReference type="AlphaFoldDB" id="A0A0B5QRV5"/>
<gene>
    <name evidence="5" type="ORF">LF65_04258</name>
</gene>
<protein>
    <submittedName>
        <fullName evidence="5">AraC family transcriptional regulator</fullName>
    </submittedName>
</protein>
<dbReference type="RefSeq" id="WP_041898742.1">
    <property type="nucleotide sequence ID" value="NZ_CP010086.2"/>
</dbReference>
<dbReference type="PRINTS" id="PR00032">
    <property type="entry name" value="HTHARAC"/>
</dbReference>
<feature type="domain" description="HTH araC/xylS-type" evidence="4">
    <location>
        <begin position="179"/>
        <end position="277"/>
    </location>
</feature>
<evidence type="ECO:0000256" key="1">
    <source>
        <dbReference type="ARBA" id="ARBA00023015"/>
    </source>
</evidence>
<proteinExistence type="predicted"/>
<dbReference type="EMBL" id="CP010086">
    <property type="protein sequence ID" value="AJH00798.1"/>
    <property type="molecule type" value="Genomic_DNA"/>
</dbReference>
<dbReference type="PANTHER" id="PTHR43280">
    <property type="entry name" value="ARAC-FAMILY TRANSCRIPTIONAL REGULATOR"/>
    <property type="match status" value="1"/>
</dbReference>
<dbReference type="InterPro" id="IPR014710">
    <property type="entry name" value="RmlC-like_jellyroll"/>
</dbReference>
<evidence type="ECO:0000313" key="6">
    <source>
        <dbReference type="Proteomes" id="UP000031866"/>
    </source>
</evidence>
<dbReference type="KEGG" id="cbei:LF65_04258"/>
<dbReference type="SMART" id="SM00342">
    <property type="entry name" value="HTH_ARAC"/>
    <property type="match status" value="1"/>
</dbReference>
<evidence type="ECO:0000259" key="4">
    <source>
        <dbReference type="PROSITE" id="PS01124"/>
    </source>
</evidence>
<evidence type="ECO:0000313" key="5">
    <source>
        <dbReference type="EMBL" id="AJH00798.1"/>
    </source>
</evidence>
<dbReference type="Proteomes" id="UP000031866">
    <property type="component" value="Chromosome"/>
</dbReference>
<dbReference type="CDD" id="cd02208">
    <property type="entry name" value="cupin_RmlC-like"/>
    <property type="match status" value="1"/>
</dbReference>
<dbReference type="InterPro" id="IPR018062">
    <property type="entry name" value="HTH_AraC-typ_CS"/>
</dbReference>
<dbReference type="InterPro" id="IPR018060">
    <property type="entry name" value="HTH_AraC"/>
</dbReference>
<accession>A0A0B5QRV5</accession>
<dbReference type="InterPro" id="IPR011051">
    <property type="entry name" value="RmlC_Cupin_sf"/>
</dbReference>